<dbReference type="InterPro" id="IPR007055">
    <property type="entry name" value="BON_dom"/>
</dbReference>
<reference evidence="4" key="1">
    <citation type="submission" date="2017-05" db="EMBL/GenBank/DDBJ databases">
        <title>Dechlorination kinetics govern the competition between two new strains of the genus Sulfurospirillum.</title>
        <authorList>
            <person name="Buttet G.F."/>
            <person name="Murray A.M."/>
            <person name="Goris T."/>
            <person name="Burion M."/>
            <person name="Lin B."/>
            <person name="Rolle M."/>
            <person name="Maillard J."/>
        </authorList>
    </citation>
    <scope>NUCLEOTIDE SEQUENCE [LARGE SCALE GENOMIC DNA]</scope>
    <source>
        <strain evidence="4">SL2-1</strain>
    </source>
</reference>
<evidence type="ECO:0000313" key="4">
    <source>
        <dbReference type="Proteomes" id="UP000196005"/>
    </source>
</evidence>
<keyword evidence="4" id="KW-1185">Reference proteome</keyword>
<dbReference type="AlphaFoldDB" id="A0A1Y0HK68"/>
<feature type="domain" description="BON" evidence="2">
    <location>
        <begin position="189"/>
        <end position="257"/>
    </location>
</feature>
<feature type="signal peptide" evidence="1">
    <location>
        <begin position="1"/>
        <end position="34"/>
    </location>
</feature>
<feature type="chain" id="PRO_5012349745" evidence="1">
    <location>
        <begin position="35"/>
        <end position="261"/>
    </location>
</feature>
<gene>
    <name evidence="3" type="ORF">Sdiek1_1353</name>
</gene>
<dbReference type="KEGG" id="suls:Sdiek1_1353"/>
<dbReference type="SMART" id="SM00749">
    <property type="entry name" value="BON"/>
    <property type="match status" value="3"/>
</dbReference>
<evidence type="ECO:0000313" key="3">
    <source>
        <dbReference type="EMBL" id="ARU48517.1"/>
    </source>
</evidence>
<dbReference type="InterPro" id="IPR051686">
    <property type="entry name" value="Lipoprotein_DolP"/>
</dbReference>
<dbReference type="Proteomes" id="UP000196005">
    <property type="component" value="Chromosome"/>
</dbReference>
<dbReference type="PANTHER" id="PTHR34606">
    <property type="entry name" value="BON DOMAIN-CONTAINING PROTEIN"/>
    <property type="match status" value="1"/>
</dbReference>
<feature type="domain" description="BON" evidence="2">
    <location>
        <begin position="112"/>
        <end position="180"/>
    </location>
</feature>
<protein>
    <submittedName>
        <fullName evidence="3">Osmotically-inducible protein Y</fullName>
    </submittedName>
</protein>
<feature type="domain" description="BON" evidence="2">
    <location>
        <begin position="37"/>
        <end position="105"/>
    </location>
</feature>
<dbReference type="Gene3D" id="3.30.1340.30">
    <property type="match status" value="3"/>
</dbReference>
<dbReference type="InterPro" id="IPR014004">
    <property type="entry name" value="Transpt-assoc_nodulatn_dom_bac"/>
</dbReference>
<dbReference type="Pfam" id="PF04972">
    <property type="entry name" value="BON"/>
    <property type="match status" value="3"/>
</dbReference>
<dbReference type="PANTHER" id="PTHR34606:SF15">
    <property type="entry name" value="BON DOMAIN-CONTAINING PROTEIN"/>
    <property type="match status" value="1"/>
</dbReference>
<organism evidence="3 4">
    <name type="scientific">Sulfurospirillum diekertiae</name>
    <dbReference type="NCBI Taxonomy" id="1854492"/>
    <lineage>
        <taxon>Bacteria</taxon>
        <taxon>Pseudomonadati</taxon>
        <taxon>Campylobacterota</taxon>
        <taxon>Epsilonproteobacteria</taxon>
        <taxon>Campylobacterales</taxon>
        <taxon>Sulfurospirillaceae</taxon>
        <taxon>Sulfurospirillum</taxon>
    </lineage>
</organism>
<dbReference type="EMBL" id="CP021416">
    <property type="protein sequence ID" value="ARU48517.1"/>
    <property type="molecule type" value="Genomic_DNA"/>
</dbReference>
<name>A0A1Y0HK68_9BACT</name>
<dbReference type="RefSeq" id="WP_202819589.1">
    <property type="nucleotide sequence ID" value="NZ_CP021416.1"/>
</dbReference>
<keyword evidence="1" id="KW-0732">Signal</keyword>
<sequence>MRTSVNHYAVMMKYAFIAAAIVAVILSMSISAYASDLDSQIESSFKKSFVYRTYLKDEHIKIASKEGVVTLSGEVLDDAHKPMAGNTAEAIVGVKSVDNQIVIQKDHSSANSDTWIKMKVQTELVFHSNVSASTTDVTVKNGVVTLKGDASSSAKKELTTEYAKNVEGVKSVINNMKLSKSETIGDKMDDASITAQVKMTLVLHASTSAIRTSVTTKDGVVTVSGKAQNAAEVDLVTKLVEDVDGVLRIINTMSIDGNSKN</sequence>
<evidence type="ECO:0000256" key="1">
    <source>
        <dbReference type="SAM" id="SignalP"/>
    </source>
</evidence>
<proteinExistence type="predicted"/>
<evidence type="ECO:0000259" key="2">
    <source>
        <dbReference type="PROSITE" id="PS50914"/>
    </source>
</evidence>
<dbReference type="PROSITE" id="PS50914">
    <property type="entry name" value="BON"/>
    <property type="match status" value="3"/>
</dbReference>
<accession>A0A1Y0HK68</accession>